<dbReference type="Pfam" id="PF07065">
    <property type="entry name" value="D123"/>
    <property type="match status" value="1"/>
</dbReference>
<feature type="compositionally biased region" description="Polar residues" evidence="2">
    <location>
        <begin position="343"/>
        <end position="361"/>
    </location>
</feature>
<evidence type="ECO:0000313" key="3">
    <source>
        <dbReference type="EMBL" id="WIA11897.1"/>
    </source>
</evidence>
<dbReference type="PANTHER" id="PTHR15323">
    <property type="entry name" value="D123 PROTEIN"/>
    <property type="match status" value="1"/>
</dbReference>
<proteinExistence type="inferred from homology"/>
<dbReference type="Proteomes" id="UP001244341">
    <property type="component" value="Chromosome 3b"/>
</dbReference>
<dbReference type="EMBL" id="CP126210">
    <property type="protein sequence ID" value="WIA11897.1"/>
    <property type="molecule type" value="Genomic_DNA"/>
</dbReference>
<feature type="compositionally biased region" description="Low complexity" evidence="2">
    <location>
        <begin position="362"/>
        <end position="377"/>
    </location>
</feature>
<reference evidence="3 4" key="1">
    <citation type="submission" date="2023-05" db="EMBL/GenBank/DDBJ databases">
        <title>A 100% complete, gapless, phased diploid assembly of the Scenedesmus obliquus UTEX 3031 genome.</title>
        <authorList>
            <person name="Biondi T.C."/>
            <person name="Hanschen E.R."/>
            <person name="Kwon T."/>
            <person name="Eng W."/>
            <person name="Kruse C.P.S."/>
            <person name="Koehler S.I."/>
            <person name="Kunde Y."/>
            <person name="Gleasner C.D."/>
            <person name="You Mak K.T."/>
            <person name="Polle J."/>
            <person name="Hovde B.T."/>
            <person name="Starkenburg S.R."/>
        </authorList>
    </citation>
    <scope>NUCLEOTIDE SEQUENCE [LARGE SCALE GENOMIC DNA]</scope>
    <source>
        <strain evidence="3 4">DOE0152z</strain>
    </source>
</reference>
<feature type="region of interest" description="Disordered" evidence="2">
    <location>
        <begin position="173"/>
        <end position="220"/>
    </location>
</feature>
<dbReference type="PANTHER" id="PTHR15323:SF6">
    <property type="entry name" value="CELL DIVISION CYCLE PROTEIN 123 HOMOLOG"/>
    <property type="match status" value="1"/>
</dbReference>
<gene>
    <name evidence="3" type="ORF">OEZ85_011981</name>
</gene>
<dbReference type="InterPro" id="IPR009772">
    <property type="entry name" value="CDC123"/>
</dbReference>
<sequence length="433" mass="47310">MDAALVHCNYSSWYKQYSSCTFKSLFVDLTSEFVDFLHEEGITVSSTSKALPVRSQPTEIVVQGVDYDPDDTYSSSSSATAADAAADTSSDSGSDAAEQQPWHERFPELHAAIEASIQQLGGQAAPRLNWSSPTDALWISAYNSLKCCNADQVILVLKSSDRVMHDLEQLQHMQNTHQHQQQQQQQQAQTGQQQDQQGSQQQGSQQQQGQLSDQQAAAAAAAAAAPPVPQLVLRRWQELAPEREFRCFVLGHTVVAISQRDPSQHWPQLSLPGEVEAIRWRLLAWHADKIGSSFALDAYVMDVYVPAGSGPVVLLDVSPITSTTSPLLFSWQELPYPRMHDSAAQQDGSISATASPAANSSQGHQQQPQQHAGVAQVAAAAGRPVELRVVQHAGMILPGARAATGMPIDMLRLQDSCEDVLRTMQQQQQQQQQ</sequence>
<evidence type="ECO:0008006" key="5">
    <source>
        <dbReference type="Google" id="ProtNLM"/>
    </source>
</evidence>
<protein>
    <recommendedName>
        <fullName evidence="5">Cell division cycle protein 123</fullName>
    </recommendedName>
</protein>
<feature type="region of interest" description="Disordered" evidence="2">
    <location>
        <begin position="64"/>
        <end position="101"/>
    </location>
</feature>
<evidence type="ECO:0000256" key="2">
    <source>
        <dbReference type="SAM" id="MobiDB-lite"/>
    </source>
</evidence>
<accession>A0ABY8TU89</accession>
<organism evidence="3 4">
    <name type="scientific">Tetradesmus obliquus</name>
    <name type="common">Green alga</name>
    <name type="synonym">Acutodesmus obliquus</name>
    <dbReference type="NCBI Taxonomy" id="3088"/>
    <lineage>
        <taxon>Eukaryota</taxon>
        <taxon>Viridiplantae</taxon>
        <taxon>Chlorophyta</taxon>
        <taxon>core chlorophytes</taxon>
        <taxon>Chlorophyceae</taxon>
        <taxon>CS clade</taxon>
        <taxon>Sphaeropleales</taxon>
        <taxon>Scenedesmaceae</taxon>
        <taxon>Tetradesmus</taxon>
    </lineage>
</organism>
<keyword evidence="4" id="KW-1185">Reference proteome</keyword>
<feature type="compositionally biased region" description="Low complexity" evidence="2">
    <location>
        <begin position="72"/>
        <end position="97"/>
    </location>
</feature>
<evidence type="ECO:0000256" key="1">
    <source>
        <dbReference type="ARBA" id="ARBA00011047"/>
    </source>
</evidence>
<feature type="region of interest" description="Disordered" evidence="2">
    <location>
        <begin position="341"/>
        <end position="377"/>
    </location>
</feature>
<comment type="similarity">
    <text evidence="1">Belongs to the CDC123 family.</text>
</comment>
<evidence type="ECO:0000313" key="4">
    <source>
        <dbReference type="Proteomes" id="UP001244341"/>
    </source>
</evidence>
<name>A0ABY8TU89_TETOB</name>